<name>A0ABS8HXQ7_9FIRM</name>
<evidence type="ECO:0000256" key="1">
    <source>
        <dbReference type="SAM" id="Phobius"/>
    </source>
</evidence>
<evidence type="ECO:0000313" key="3">
    <source>
        <dbReference type="Proteomes" id="UP001165492"/>
    </source>
</evidence>
<proteinExistence type="predicted"/>
<keyword evidence="1" id="KW-0812">Transmembrane</keyword>
<keyword evidence="3" id="KW-1185">Reference proteome</keyword>
<reference evidence="2" key="1">
    <citation type="submission" date="2021-11" db="EMBL/GenBank/DDBJ databases">
        <title>Description of a new species Pelosinus isolated from the bottom sediments of Lake Baikal.</title>
        <authorList>
            <person name="Zakharyuk A."/>
        </authorList>
    </citation>
    <scope>NUCLEOTIDE SEQUENCE</scope>
    <source>
        <strain evidence="2">Bkl1</strain>
    </source>
</reference>
<sequence>MKVGYKKVKGLMLMCGTLIAMVVNMLMGIGNDTIGVHYPIIVSPSA</sequence>
<keyword evidence="1" id="KW-1133">Transmembrane helix</keyword>
<protein>
    <submittedName>
        <fullName evidence="2">Uncharacterized protein</fullName>
    </submittedName>
</protein>
<evidence type="ECO:0000313" key="2">
    <source>
        <dbReference type="EMBL" id="MCC5467757.1"/>
    </source>
</evidence>
<gene>
    <name evidence="2" type="ORF">LMF89_20695</name>
</gene>
<dbReference type="EMBL" id="JAJHJB010000039">
    <property type="protein sequence ID" value="MCC5467757.1"/>
    <property type="molecule type" value="Genomic_DNA"/>
</dbReference>
<dbReference type="RefSeq" id="WP_229536706.1">
    <property type="nucleotide sequence ID" value="NZ_JAJHJB010000039.1"/>
</dbReference>
<keyword evidence="1" id="KW-0472">Membrane</keyword>
<comment type="caution">
    <text evidence="2">The sequence shown here is derived from an EMBL/GenBank/DDBJ whole genome shotgun (WGS) entry which is preliminary data.</text>
</comment>
<accession>A0ABS8HXQ7</accession>
<feature type="transmembrane region" description="Helical" evidence="1">
    <location>
        <begin position="12"/>
        <end position="30"/>
    </location>
</feature>
<organism evidence="2 3">
    <name type="scientific">Pelosinus baikalensis</name>
    <dbReference type="NCBI Taxonomy" id="2892015"/>
    <lineage>
        <taxon>Bacteria</taxon>
        <taxon>Bacillati</taxon>
        <taxon>Bacillota</taxon>
        <taxon>Negativicutes</taxon>
        <taxon>Selenomonadales</taxon>
        <taxon>Sporomusaceae</taxon>
        <taxon>Pelosinus</taxon>
    </lineage>
</organism>
<dbReference type="Proteomes" id="UP001165492">
    <property type="component" value="Unassembled WGS sequence"/>
</dbReference>